<reference evidence="1 2" key="1">
    <citation type="submission" date="2023-07" db="EMBL/GenBank/DDBJ databases">
        <title>Genomic Encyclopedia of Type Strains, Phase IV (KMG-IV): sequencing the most valuable type-strain genomes for metagenomic binning, comparative biology and taxonomic classification.</title>
        <authorList>
            <person name="Goeker M."/>
        </authorList>
    </citation>
    <scope>NUCLEOTIDE SEQUENCE [LARGE SCALE GENOMIC DNA]</scope>
    <source>
        <strain evidence="1 2">DSM 16784</strain>
    </source>
</reference>
<evidence type="ECO:0008006" key="3">
    <source>
        <dbReference type="Google" id="ProtNLM"/>
    </source>
</evidence>
<organism evidence="1 2">
    <name type="scientific">Breznakia pachnodae</name>
    <dbReference type="NCBI Taxonomy" id="265178"/>
    <lineage>
        <taxon>Bacteria</taxon>
        <taxon>Bacillati</taxon>
        <taxon>Bacillota</taxon>
        <taxon>Erysipelotrichia</taxon>
        <taxon>Erysipelotrichales</taxon>
        <taxon>Erysipelotrichaceae</taxon>
        <taxon>Breznakia</taxon>
    </lineage>
</organism>
<evidence type="ECO:0000313" key="1">
    <source>
        <dbReference type="EMBL" id="MDQ0359896.1"/>
    </source>
</evidence>
<gene>
    <name evidence="1" type="ORF">J2S15_000627</name>
</gene>
<dbReference type="EMBL" id="JAUSUR010000001">
    <property type="protein sequence ID" value="MDQ0359896.1"/>
    <property type="molecule type" value="Genomic_DNA"/>
</dbReference>
<name>A0ABU0DZ38_9FIRM</name>
<proteinExistence type="predicted"/>
<dbReference type="RefSeq" id="WP_307405389.1">
    <property type="nucleotide sequence ID" value="NZ_JAUSUR010000001.1"/>
</dbReference>
<keyword evidence="2" id="KW-1185">Reference proteome</keyword>
<comment type="caution">
    <text evidence="1">The sequence shown here is derived from an EMBL/GenBank/DDBJ whole genome shotgun (WGS) entry which is preliminary data.</text>
</comment>
<accession>A0ABU0DZ38</accession>
<evidence type="ECO:0000313" key="2">
    <source>
        <dbReference type="Proteomes" id="UP001230220"/>
    </source>
</evidence>
<sequence>MKKIKLMLALCVLMVNGCRYMDEDKSFTLDEVEISIIEYVETKYGQKFELVDIGYNSIISKEVNARVIDKSDEQKNEISVNWFYEDGEELIDDNYTRLIYKLELNDFMDQQVKIQFNEVNYITYSNIADSIPIEKYDKTVSFSEISKNYDIDIWTIILLDESSLEKEEEIKQKILRLYEEIKKDTTSDVKFGVSVLVCDNTTFEENRPLVEEYKKMFSLDRRDASLTYNKPDRVILKTFSFTTNDIKRGVTIR</sequence>
<protein>
    <recommendedName>
        <fullName evidence="3">DUF3221 domain-containing protein</fullName>
    </recommendedName>
</protein>
<dbReference type="Proteomes" id="UP001230220">
    <property type="component" value="Unassembled WGS sequence"/>
</dbReference>